<sequence length="261" mass="27456">MTSRISVDRDDHVLLIGINRPEKRNAFDVQMLEDLAAAYETLGKDDALRVGVVYAHGDHFSAGLDLGVVGPVVAAQGPQALGGKSAYDPFGVWGDPVPKPIVMAVNGLAFTLSIELALASDIVIAADDVRFRQLEIGRGILPFGGATINGPAKLGWGNAMRFLLTAEEFGAAEALRIGLVQEVVPKGEHVERAKAMARTIAKQAPLGVAATLANARMARTSGAKAAADHLRAVLPSILSSADAAEGLASFLERREAKFQGR</sequence>
<dbReference type="InterPro" id="IPR001753">
    <property type="entry name" value="Enoyl-CoA_hydra/iso"/>
</dbReference>
<dbReference type="Pfam" id="PF00378">
    <property type="entry name" value="ECH_1"/>
    <property type="match status" value="1"/>
</dbReference>
<organism evidence="2 3">
    <name type="scientific">Labilithrix luteola</name>
    <dbReference type="NCBI Taxonomy" id="1391654"/>
    <lineage>
        <taxon>Bacteria</taxon>
        <taxon>Pseudomonadati</taxon>
        <taxon>Myxococcota</taxon>
        <taxon>Polyangia</taxon>
        <taxon>Polyangiales</taxon>
        <taxon>Labilitrichaceae</taxon>
        <taxon>Labilithrix</taxon>
    </lineage>
</organism>
<proteinExistence type="inferred from homology"/>
<evidence type="ECO:0000313" key="3">
    <source>
        <dbReference type="Proteomes" id="UP000064967"/>
    </source>
</evidence>
<comment type="similarity">
    <text evidence="1">Belongs to the enoyl-CoA hydratase/isomerase family.</text>
</comment>
<dbReference type="Gene3D" id="3.90.226.10">
    <property type="entry name" value="2-enoyl-CoA Hydratase, Chain A, domain 1"/>
    <property type="match status" value="1"/>
</dbReference>
<evidence type="ECO:0000313" key="2">
    <source>
        <dbReference type="EMBL" id="AKV02992.1"/>
    </source>
</evidence>
<dbReference type="InterPro" id="IPR014748">
    <property type="entry name" value="Enoyl-CoA_hydra_C"/>
</dbReference>
<dbReference type="GO" id="GO:0003824">
    <property type="term" value="F:catalytic activity"/>
    <property type="evidence" value="ECO:0007669"/>
    <property type="project" value="UniProtKB-ARBA"/>
</dbReference>
<dbReference type="RefSeq" id="WP_146653831.1">
    <property type="nucleotide sequence ID" value="NZ_CP012333.1"/>
</dbReference>
<dbReference type="OrthoDB" id="5365311at2"/>
<dbReference type="CDD" id="cd06558">
    <property type="entry name" value="crotonase-like"/>
    <property type="match status" value="1"/>
</dbReference>
<protein>
    <submittedName>
        <fullName evidence="2">Enoyl-CoA hydratase</fullName>
    </submittedName>
</protein>
<dbReference type="SUPFAM" id="SSF52096">
    <property type="entry name" value="ClpP/crotonase"/>
    <property type="match status" value="1"/>
</dbReference>
<evidence type="ECO:0000256" key="1">
    <source>
        <dbReference type="ARBA" id="ARBA00005254"/>
    </source>
</evidence>
<dbReference type="STRING" id="1391654.AKJ09_09655"/>
<dbReference type="Gene3D" id="1.10.12.10">
    <property type="entry name" value="Lyase 2-enoyl-coa Hydratase, Chain A, domain 2"/>
    <property type="match status" value="1"/>
</dbReference>
<dbReference type="NCBIfam" id="NF005126">
    <property type="entry name" value="PRK06563.1"/>
    <property type="match status" value="1"/>
</dbReference>
<dbReference type="EMBL" id="CP012333">
    <property type="protein sequence ID" value="AKV02992.1"/>
    <property type="molecule type" value="Genomic_DNA"/>
</dbReference>
<dbReference type="AlphaFoldDB" id="A0A0K1QBE6"/>
<reference evidence="2 3" key="1">
    <citation type="submission" date="2015-08" db="EMBL/GenBank/DDBJ databases">
        <authorList>
            <person name="Babu N.S."/>
            <person name="Beckwith C.J."/>
            <person name="Beseler K.G."/>
            <person name="Brison A."/>
            <person name="Carone J.V."/>
            <person name="Caskin T.P."/>
            <person name="Diamond M."/>
            <person name="Durham M.E."/>
            <person name="Foxe J.M."/>
            <person name="Go M."/>
            <person name="Henderson B.A."/>
            <person name="Jones I.B."/>
            <person name="McGettigan J.A."/>
            <person name="Micheletti S.J."/>
            <person name="Nasrallah M.E."/>
            <person name="Ortiz D."/>
            <person name="Piller C.R."/>
            <person name="Privatt S.R."/>
            <person name="Schneider S.L."/>
            <person name="Sharp S."/>
            <person name="Smith T.C."/>
            <person name="Stanton J.D."/>
            <person name="Ullery H.E."/>
            <person name="Wilson R.J."/>
            <person name="Serrano M.G."/>
            <person name="Buck G."/>
            <person name="Lee V."/>
            <person name="Wang Y."/>
            <person name="Carvalho R."/>
            <person name="Voegtly L."/>
            <person name="Shi R."/>
            <person name="Duckworth R."/>
            <person name="Johnson A."/>
            <person name="Loviza R."/>
            <person name="Walstead R."/>
            <person name="Shah Z."/>
            <person name="Kiflezghi M."/>
            <person name="Wade K."/>
            <person name="Ball S.L."/>
            <person name="Bradley K.W."/>
            <person name="Asai D.J."/>
            <person name="Bowman C.A."/>
            <person name="Russell D.A."/>
            <person name="Pope W.H."/>
            <person name="Jacobs-Sera D."/>
            <person name="Hendrix R.W."/>
            <person name="Hatfull G.F."/>
        </authorList>
    </citation>
    <scope>NUCLEOTIDE SEQUENCE [LARGE SCALE GENOMIC DNA]</scope>
    <source>
        <strain evidence="2 3">DSM 27648</strain>
    </source>
</reference>
<name>A0A0K1QBE6_9BACT</name>
<dbReference type="InterPro" id="IPR029045">
    <property type="entry name" value="ClpP/crotonase-like_dom_sf"/>
</dbReference>
<dbReference type="Proteomes" id="UP000064967">
    <property type="component" value="Chromosome"/>
</dbReference>
<accession>A0A0K1QBE6</accession>
<dbReference type="PANTHER" id="PTHR43802:SF1">
    <property type="entry name" value="IP11341P-RELATED"/>
    <property type="match status" value="1"/>
</dbReference>
<keyword evidence="3" id="KW-1185">Reference proteome</keyword>
<gene>
    <name evidence="2" type="ORF">AKJ09_09655</name>
</gene>
<dbReference type="PATRIC" id="fig|1391654.3.peg.9778"/>
<dbReference type="PANTHER" id="PTHR43802">
    <property type="entry name" value="ENOYL-COA HYDRATASE"/>
    <property type="match status" value="1"/>
</dbReference>
<dbReference type="KEGG" id="llu:AKJ09_09655"/>